<name>A0A5M3MHY4_CONPW</name>
<feature type="region of interest" description="Disordered" evidence="8">
    <location>
        <begin position="1"/>
        <end position="66"/>
    </location>
</feature>
<dbReference type="PANTHER" id="PTHR12810">
    <property type="entry name" value="MITOCHONDRIAL 28S RIBOSOMAL PROTEIN S29"/>
    <property type="match status" value="1"/>
</dbReference>
<keyword evidence="6" id="KW-0687">Ribonucleoprotein</keyword>
<comment type="caution">
    <text evidence="9">The sequence shown here is derived from an EMBL/GenBank/DDBJ whole genome shotgun (WGS) entry which is preliminary data.</text>
</comment>
<dbReference type="GO" id="GO:0003735">
    <property type="term" value="F:structural constituent of ribosome"/>
    <property type="evidence" value="ECO:0007669"/>
    <property type="project" value="TreeGrafter"/>
</dbReference>
<dbReference type="AlphaFoldDB" id="A0A5M3MHY4"/>
<dbReference type="Proteomes" id="UP000053558">
    <property type="component" value="Unassembled WGS sequence"/>
</dbReference>
<reference evidence="10" key="1">
    <citation type="journal article" date="2012" name="Science">
        <title>The Paleozoic origin of enzymatic lignin decomposition reconstructed from 31 fungal genomes.</title>
        <authorList>
            <person name="Floudas D."/>
            <person name="Binder M."/>
            <person name="Riley R."/>
            <person name="Barry K."/>
            <person name="Blanchette R.A."/>
            <person name="Henrissat B."/>
            <person name="Martinez A.T."/>
            <person name="Otillar R."/>
            <person name="Spatafora J.W."/>
            <person name="Yadav J.S."/>
            <person name="Aerts A."/>
            <person name="Benoit I."/>
            <person name="Boyd A."/>
            <person name="Carlson A."/>
            <person name="Copeland A."/>
            <person name="Coutinho P.M."/>
            <person name="de Vries R.P."/>
            <person name="Ferreira P."/>
            <person name="Findley K."/>
            <person name="Foster B."/>
            <person name="Gaskell J."/>
            <person name="Glotzer D."/>
            <person name="Gorecki P."/>
            <person name="Heitman J."/>
            <person name="Hesse C."/>
            <person name="Hori C."/>
            <person name="Igarashi K."/>
            <person name="Jurgens J.A."/>
            <person name="Kallen N."/>
            <person name="Kersten P."/>
            <person name="Kohler A."/>
            <person name="Kuees U."/>
            <person name="Kumar T.K.A."/>
            <person name="Kuo A."/>
            <person name="LaButti K."/>
            <person name="Larrondo L.F."/>
            <person name="Lindquist E."/>
            <person name="Ling A."/>
            <person name="Lombard V."/>
            <person name="Lucas S."/>
            <person name="Lundell T."/>
            <person name="Martin R."/>
            <person name="McLaughlin D.J."/>
            <person name="Morgenstern I."/>
            <person name="Morin E."/>
            <person name="Murat C."/>
            <person name="Nagy L.G."/>
            <person name="Nolan M."/>
            <person name="Ohm R.A."/>
            <person name="Patyshakuliyeva A."/>
            <person name="Rokas A."/>
            <person name="Ruiz-Duenas F.J."/>
            <person name="Sabat G."/>
            <person name="Salamov A."/>
            <person name="Samejima M."/>
            <person name="Schmutz J."/>
            <person name="Slot J.C."/>
            <person name="St John F."/>
            <person name="Stenlid J."/>
            <person name="Sun H."/>
            <person name="Sun S."/>
            <person name="Syed K."/>
            <person name="Tsang A."/>
            <person name="Wiebenga A."/>
            <person name="Young D."/>
            <person name="Pisabarro A."/>
            <person name="Eastwood D.C."/>
            <person name="Martin F."/>
            <person name="Cullen D."/>
            <person name="Grigoriev I.V."/>
            <person name="Hibbett D.S."/>
        </authorList>
    </citation>
    <scope>NUCLEOTIDE SEQUENCE [LARGE SCALE GENOMIC DNA]</scope>
    <source>
        <strain evidence="10">RWD-64-598 SS2</strain>
    </source>
</reference>
<organism evidence="9 10">
    <name type="scientific">Coniophora puteana (strain RWD-64-598)</name>
    <name type="common">Brown rot fungus</name>
    <dbReference type="NCBI Taxonomy" id="741705"/>
    <lineage>
        <taxon>Eukaryota</taxon>
        <taxon>Fungi</taxon>
        <taxon>Dikarya</taxon>
        <taxon>Basidiomycota</taxon>
        <taxon>Agaricomycotina</taxon>
        <taxon>Agaricomycetes</taxon>
        <taxon>Agaricomycetidae</taxon>
        <taxon>Boletales</taxon>
        <taxon>Coniophorineae</taxon>
        <taxon>Coniophoraceae</taxon>
        <taxon>Coniophora</taxon>
    </lineage>
</organism>
<keyword evidence="4" id="KW-0689">Ribosomal protein</keyword>
<evidence type="ECO:0000256" key="4">
    <source>
        <dbReference type="ARBA" id="ARBA00022980"/>
    </source>
</evidence>
<comment type="similarity">
    <text evidence="2">Belongs to the mitochondrion-specific ribosomal protein mS29 family.</text>
</comment>
<dbReference type="Pfam" id="PF10236">
    <property type="entry name" value="DAP3"/>
    <property type="match status" value="1"/>
</dbReference>
<accession>A0A5M3MHY4</accession>
<protein>
    <recommendedName>
        <fullName evidence="7">Small ribosomal subunit protein mS29</fullName>
    </recommendedName>
</protein>
<dbReference type="InterPro" id="IPR019368">
    <property type="entry name" value="Ribosomal_mS29"/>
</dbReference>
<dbReference type="GO" id="GO:0005763">
    <property type="term" value="C:mitochondrial small ribosomal subunit"/>
    <property type="evidence" value="ECO:0007669"/>
    <property type="project" value="TreeGrafter"/>
</dbReference>
<evidence type="ECO:0000256" key="7">
    <source>
        <dbReference type="ARBA" id="ARBA00035140"/>
    </source>
</evidence>
<dbReference type="EMBL" id="JH711581">
    <property type="protein sequence ID" value="EIW78848.1"/>
    <property type="molecule type" value="Genomic_DNA"/>
</dbReference>
<proteinExistence type="inferred from homology"/>
<evidence type="ECO:0000256" key="6">
    <source>
        <dbReference type="ARBA" id="ARBA00023274"/>
    </source>
</evidence>
<dbReference type="RefSeq" id="XP_007770618.1">
    <property type="nucleotide sequence ID" value="XM_007772428.1"/>
</dbReference>
<keyword evidence="3" id="KW-0809">Transit peptide</keyword>
<dbReference type="GeneID" id="19198615"/>
<evidence type="ECO:0000256" key="3">
    <source>
        <dbReference type="ARBA" id="ARBA00022946"/>
    </source>
</evidence>
<evidence type="ECO:0000256" key="5">
    <source>
        <dbReference type="ARBA" id="ARBA00023128"/>
    </source>
</evidence>
<sequence length="483" mass="51760">MSALSRQCAATSRAGAGASRKQLLSKGPGACSTVQTRSYAAVQKKAASKQGPNGFKGGRNQESQKKYKVDPNARIMQYKPLPAAQLASPLFQTVNPDPLAALPTFRADTLTRSQASRALAFADAAQDASAPFRVFGVQRRMVLEFRLLSRACSVVRGVTLDVVDRLDKAGQEGSKGNRLVLTGDEGCGKSFALLQATQYAAGRDWLVLYIPRGIDLVNSSTPYVYDARTQTYLQGAFALETLKRFARANAAKLNDLVTSTPVELEPRAVLLAGLQPQGQSTNPAASEGTVLPPGTPITQLIEIGTREASVAPAVLDSLLEQLGQQTKRPVLLAVDDFQAVYGKSAYKDPHFAQIRPWHLSMPRLILEYASGNKTFARGAVLGALSSSPHYPLPLELAESLNTPSHAPSSGPYVQRHATAQFYASGLETIPVPSKLSIPEAAALFSVRWKGGKEPGDEMFFSRYVESGGNARSFVWKGILGGAL</sequence>
<comment type="subcellular location">
    <subcellularLocation>
        <location evidence="1">Mitochondrion</location>
    </subcellularLocation>
</comment>
<evidence type="ECO:0000256" key="1">
    <source>
        <dbReference type="ARBA" id="ARBA00004173"/>
    </source>
</evidence>
<evidence type="ECO:0000256" key="8">
    <source>
        <dbReference type="SAM" id="MobiDB-lite"/>
    </source>
</evidence>
<evidence type="ECO:0000313" key="9">
    <source>
        <dbReference type="EMBL" id="EIW78848.1"/>
    </source>
</evidence>
<evidence type="ECO:0000313" key="10">
    <source>
        <dbReference type="Proteomes" id="UP000053558"/>
    </source>
</evidence>
<dbReference type="OMA" id="GLAHWMT"/>
<dbReference type="KEGG" id="cput:CONPUDRAFT_106866"/>
<keyword evidence="5" id="KW-0496">Mitochondrion</keyword>
<dbReference type="OrthoDB" id="274828at2759"/>
<dbReference type="PANTHER" id="PTHR12810:SF0">
    <property type="entry name" value="SMALL RIBOSOMAL SUBUNIT PROTEIN MS29"/>
    <property type="match status" value="1"/>
</dbReference>
<gene>
    <name evidence="9" type="ORF">CONPUDRAFT_106866</name>
</gene>
<keyword evidence="10" id="KW-1185">Reference proteome</keyword>
<evidence type="ECO:0000256" key="2">
    <source>
        <dbReference type="ARBA" id="ARBA00009863"/>
    </source>
</evidence>
<feature type="compositionally biased region" description="Low complexity" evidence="8">
    <location>
        <begin position="9"/>
        <end position="20"/>
    </location>
</feature>